<dbReference type="EMBL" id="KZ825188">
    <property type="protein sequence ID" value="PYI15365.1"/>
    <property type="molecule type" value="Genomic_DNA"/>
</dbReference>
<evidence type="ECO:0000313" key="2">
    <source>
        <dbReference type="Proteomes" id="UP000249829"/>
    </source>
</evidence>
<organism evidence="1 2">
    <name type="scientific">Aspergillus violaceofuscus (strain CBS 115571)</name>
    <dbReference type="NCBI Taxonomy" id="1450538"/>
    <lineage>
        <taxon>Eukaryota</taxon>
        <taxon>Fungi</taxon>
        <taxon>Dikarya</taxon>
        <taxon>Ascomycota</taxon>
        <taxon>Pezizomycotina</taxon>
        <taxon>Eurotiomycetes</taxon>
        <taxon>Eurotiomycetidae</taxon>
        <taxon>Eurotiales</taxon>
        <taxon>Aspergillaceae</taxon>
        <taxon>Aspergillus</taxon>
    </lineage>
</organism>
<keyword evidence="2" id="KW-1185">Reference proteome</keyword>
<sequence length="97" mass="10601">MRDKTPPRCGPDILWELPRWTGWVTPIHGDDLGTHGTCSRAPNHSWPGPACVEMCPIAGDTGSLLCRACDEFNLEFGHLPLPLPSMPLSGLGNQPHY</sequence>
<dbReference type="Proteomes" id="UP000249829">
    <property type="component" value="Unassembled WGS sequence"/>
</dbReference>
<reference evidence="1 2" key="1">
    <citation type="submission" date="2018-02" db="EMBL/GenBank/DDBJ databases">
        <title>The genomes of Aspergillus section Nigri reveals drivers in fungal speciation.</title>
        <authorList>
            <consortium name="DOE Joint Genome Institute"/>
            <person name="Vesth T.C."/>
            <person name="Nybo J."/>
            <person name="Theobald S."/>
            <person name="Brandl J."/>
            <person name="Frisvad J.C."/>
            <person name="Nielsen K.F."/>
            <person name="Lyhne E.K."/>
            <person name="Kogle M.E."/>
            <person name="Kuo A."/>
            <person name="Riley R."/>
            <person name="Clum A."/>
            <person name="Nolan M."/>
            <person name="Lipzen A."/>
            <person name="Salamov A."/>
            <person name="Henrissat B."/>
            <person name="Wiebenga A."/>
            <person name="De vries R.P."/>
            <person name="Grigoriev I.V."/>
            <person name="Mortensen U.H."/>
            <person name="Andersen M.R."/>
            <person name="Baker S.E."/>
        </authorList>
    </citation>
    <scope>NUCLEOTIDE SEQUENCE [LARGE SCALE GENOMIC DNA]</scope>
    <source>
        <strain evidence="1 2">CBS 115571</strain>
    </source>
</reference>
<gene>
    <name evidence="1" type="ORF">BO99DRAFT_254957</name>
</gene>
<accession>A0A2V5GVK4</accession>
<evidence type="ECO:0000313" key="1">
    <source>
        <dbReference type="EMBL" id="PYI15365.1"/>
    </source>
</evidence>
<protein>
    <submittedName>
        <fullName evidence="1">Uncharacterized protein</fullName>
    </submittedName>
</protein>
<dbReference type="AlphaFoldDB" id="A0A2V5GVK4"/>
<proteinExistence type="predicted"/>
<name>A0A2V5GVK4_ASPV1</name>